<dbReference type="EMBL" id="CP001812">
    <property type="protein sequence ID" value="ADL36234.1"/>
    <property type="molecule type" value="Genomic_DNA"/>
</dbReference>
<dbReference type="HOGENOM" id="CLU_3077792_0_0_9"/>
<keyword evidence="3" id="KW-1185">Reference proteome</keyword>
<dbReference type="Proteomes" id="UP000001299">
    <property type="component" value="Plasmid pCY360"/>
</dbReference>
<dbReference type="AlphaFoldDB" id="E0S4A2"/>
<feature type="transmembrane region" description="Helical" evidence="1">
    <location>
        <begin position="24"/>
        <end position="49"/>
    </location>
</feature>
<keyword evidence="1" id="KW-1133">Transmembrane helix</keyword>
<geneLocation type="plasmid" evidence="2 3">
    <name>pCY360</name>
</geneLocation>
<protein>
    <submittedName>
        <fullName evidence="2">Uncharacterized protein</fullName>
    </submittedName>
</protein>
<gene>
    <name evidence="2" type="ordered locus">bpr_II297</name>
</gene>
<proteinExistence type="predicted"/>
<dbReference type="KEGG" id="bpb:bpr_II297"/>
<evidence type="ECO:0000256" key="1">
    <source>
        <dbReference type="SAM" id="Phobius"/>
    </source>
</evidence>
<evidence type="ECO:0000313" key="2">
    <source>
        <dbReference type="EMBL" id="ADL36234.1"/>
    </source>
</evidence>
<name>E0S4A2_BUTPB</name>
<keyword evidence="1" id="KW-0472">Membrane</keyword>
<keyword evidence="2" id="KW-0614">Plasmid</keyword>
<reference evidence="2 3" key="1">
    <citation type="journal article" date="2010" name="PLoS ONE">
        <title>The glycobiome of the rumen bacterium Butyrivibrio proteoclasticus B316(T) highlights adaptation to a polysaccharide-rich environment.</title>
        <authorList>
            <person name="Kelly W.J."/>
            <person name="Leahy S.C."/>
            <person name="Altermann E."/>
            <person name="Yeoman C.J."/>
            <person name="Dunne J.C."/>
            <person name="Kong Z."/>
            <person name="Pacheco D.M."/>
            <person name="Li D."/>
            <person name="Noel S.J."/>
            <person name="Moon C.D."/>
            <person name="Cookson A.L."/>
            <person name="Attwood G.T."/>
        </authorList>
    </citation>
    <scope>NUCLEOTIDE SEQUENCE [LARGE SCALE GENOMIC DNA]</scope>
    <source>
        <strain evidence="3">ATCC 51982 / DSM 14932 / B316</strain>
        <plasmid evidence="3">Plasmid pCY360</plasmid>
    </source>
</reference>
<accession>E0S4A2</accession>
<keyword evidence="1" id="KW-0812">Transmembrane</keyword>
<sequence>MQLLCGFVFQEEITMVSLYKRRGLISALTVALMVTSMNINVLASATVHYENH</sequence>
<evidence type="ECO:0000313" key="3">
    <source>
        <dbReference type="Proteomes" id="UP000001299"/>
    </source>
</evidence>
<organism evidence="2 3">
    <name type="scientific">Butyrivibrio proteoclasticus (strain ATCC 51982 / DSM 14932 / B316)</name>
    <name type="common">Clostridium proteoclasticum</name>
    <dbReference type="NCBI Taxonomy" id="515622"/>
    <lineage>
        <taxon>Bacteria</taxon>
        <taxon>Bacillati</taxon>
        <taxon>Bacillota</taxon>
        <taxon>Clostridia</taxon>
        <taxon>Lachnospirales</taxon>
        <taxon>Lachnospiraceae</taxon>
        <taxon>Butyrivibrio</taxon>
    </lineage>
</organism>